<dbReference type="KEGG" id="rbc:BN938_1953"/>
<proteinExistence type="predicted"/>
<accession>A0A060R8Z5</accession>
<dbReference type="STRING" id="1433126.BN938_1953"/>
<evidence type="ECO:0000313" key="2">
    <source>
        <dbReference type="Proteomes" id="UP000027616"/>
    </source>
</evidence>
<dbReference type="HOGENOM" id="CLU_3009369_0_0_10"/>
<dbReference type="AlphaFoldDB" id="A0A060R8Z5"/>
<sequence length="56" mass="6149">MEIITTSINGVTKLEAPQGYYLIRNGDNGEQERDFAKIAFLAQGDSAENWSIVGES</sequence>
<keyword evidence="2" id="KW-1185">Reference proteome</keyword>
<dbReference type="Proteomes" id="UP000027616">
    <property type="component" value="Chromosome I"/>
</dbReference>
<name>A0A060R8Z5_9BACT</name>
<evidence type="ECO:0000313" key="1">
    <source>
        <dbReference type="EMBL" id="CDN32030.1"/>
    </source>
</evidence>
<gene>
    <name evidence="1" type="ORF">BN938_1953</name>
</gene>
<dbReference type="EMBL" id="HG934468">
    <property type="protein sequence ID" value="CDN32030.1"/>
    <property type="molecule type" value="Genomic_DNA"/>
</dbReference>
<reference evidence="1 2" key="1">
    <citation type="journal article" date="2015" name="Genome Announc.">
        <title>Complete Genome Sequence of the Novel Leech Symbiont Mucinivorans hirudinis M3T.</title>
        <authorList>
            <person name="Nelson M.C."/>
            <person name="Bomar L."/>
            <person name="Graf J."/>
        </authorList>
    </citation>
    <scope>NUCLEOTIDE SEQUENCE [LARGE SCALE GENOMIC DNA]</scope>
    <source>
        <strain evidence="2">M3</strain>
    </source>
</reference>
<protein>
    <submittedName>
        <fullName evidence="1">Uncharacterized protein</fullName>
    </submittedName>
</protein>
<organism evidence="1 2">
    <name type="scientific">Mucinivorans hirudinis</name>
    <dbReference type="NCBI Taxonomy" id="1433126"/>
    <lineage>
        <taxon>Bacteria</taxon>
        <taxon>Pseudomonadati</taxon>
        <taxon>Bacteroidota</taxon>
        <taxon>Bacteroidia</taxon>
        <taxon>Bacteroidales</taxon>
        <taxon>Rikenellaceae</taxon>
        <taxon>Mucinivorans</taxon>
    </lineage>
</organism>